<dbReference type="PANTHER" id="PTHR43977">
    <property type="entry name" value="STRUCTURAL MAINTENANCE OF CHROMOSOMES PROTEIN 3"/>
    <property type="match status" value="1"/>
</dbReference>
<feature type="coiled-coil region" evidence="1">
    <location>
        <begin position="1343"/>
        <end position="1377"/>
    </location>
</feature>
<dbReference type="EMBL" id="MDYQ01000036">
    <property type="protein sequence ID" value="PRP85993.1"/>
    <property type="molecule type" value="Genomic_DNA"/>
</dbReference>
<evidence type="ECO:0000313" key="4">
    <source>
        <dbReference type="Proteomes" id="UP000241769"/>
    </source>
</evidence>
<feature type="compositionally biased region" description="Basic and acidic residues" evidence="2">
    <location>
        <begin position="321"/>
        <end position="331"/>
    </location>
</feature>
<dbReference type="Gene3D" id="1.10.287.1490">
    <property type="match status" value="1"/>
</dbReference>
<reference evidence="3 4" key="1">
    <citation type="journal article" date="2018" name="Genome Biol. Evol.">
        <title>Multiple Roots of Fruiting Body Formation in Amoebozoa.</title>
        <authorList>
            <person name="Hillmann F."/>
            <person name="Forbes G."/>
            <person name="Novohradska S."/>
            <person name="Ferling I."/>
            <person name="Riege K."/>
            <person name="Groth M."/>
            <person name="Westermann M."/>
            <person name="Marz M."/>
            <person name="Spaller T."/>
            <person name="Winckler T."/>
            <person name="Schaap P."/>
            <person name="Glockner G."/>
        </authorList>
    </citation>
    <scope>NUCLEOTIDE SEQUENCE [LARGE SCALE GENOMIC DNA]</scope>
    <source>
        <strain evidence="3 4">Jena</strain>
    </source>
</reference>
<proteinExistence type="predicted"/>
<feature type="region of interest" description="Disordered" evidence="2">
    <location>
        <begin position="311"/>
        <end position="331"/>
    </location>
</feature>
<sequence length="1503" mass="175789">MDSTLNSTMNLGSTMRLGKTVVQKNHETEIVKLRTEVKTLKDQLKTETQRKAFLEKTIDTQVKELEKANARNLSLETRVRDASWEKNTATQNRAAAERQMVQLANRLTIMQKEFDAMKGKKDPNLTALEKKLSVITRDLDITRSAFRSAKEEEEMKIAIEKQSKEELRASLVAKDEKLRQFQESLRELRQEIAEKEDSHMEETQKLQDQIRSVKTEKEALSTAMDANREECSSINQQLSQMQGLNQNLNQQITQLSSERDKITKEKKELNDTIRERELELQNAQDLNRELEKKLSDTEKEISRVEGQLEEVKSQRSSLNEKITEKERELRSREEELRQMRSASEGLQSLIQSTSDATRQQEVQLNQEIHHLELESNELKDQVSQLTVQLEQRENEKSQLESIEREQKREIQNMKDEIQRQMIQIENINRQLEQQERVSEEQCREIKRVTHLRAEGEAMCAEMRVTITELESRVLVQEEKYQKLEGAYKSTRGELEEREEEIRGERKRYEQIALTVSQEGKKNEEMKEENERQLVELQRISHRLDSTSTELASSHQTVAALTSQLQDVQAESQQRSTLISTREEELEHLHSRLQRLTQMNEETMEERTVLKDKLSSEEKERRRAESAVEALEREISDRKEEIEGYQAQTRSLSDQQRELNESITSMNLHTQQLKEEIASIRMAMAEAEDSHGEEVQRLKREIQEKLAAMDNATAENERSREENLQLRRLLDAEKAEKTEISEKIRGEVLIMKNECSQVAAQLERALDVVKEKDLCHSRVSAQHKEVVENMEEKMRRMEVEIQDMHHQMDLLRAEAEEHNNRQVERIQDEENKKESLKIELKRVKEEHDGEVDEKNDQICQLERSIQRMNEESEVVKRNMQSVQSRVSLISQEKSEEKQLSETIEGMKEATEREERYKRELEDITLQLDEEKRELEKAREELHATKTNMSSLEKELGARSEEMEDIKRVTAEGQKRLQESNEKISQLQESRSALEVDLQQSRDQIEREVKKVTYLEDKMRMKEAEIEETERKSRKSFDEMGASYELIEQTNRGLMREIQEKEERVSHLSSQCEEKTEAIESLREEIERQKREAEESANSLDGMQSSLEEKINKIQGLKESNAELTRGLKAEREKYNGLASTYQRDIATMQQNSDQMCKRLKEELEGERSKYQKIKVDEYEADRKDMMEQLERLRRSNEDLRRENEKTKIEKECNDSALLSAQNQIRVKAQTIETERTKTRQLQKSLEGKIAELKSYDEYIKTMQSEGQHRERYLSEQIEALLADNERYRQREEMYLTPEQAAKYEEERLRLLIRDKVNSEHLQKVSEENARLGSHNNSKQKINMYHRVREENNKLVQDKAQLQLALHKEQQTVKKLRAKLEATLPAGTSLDETISAPLSTVKSMQAEKENQSKVMSSSDVSATPMRRKRLPLQIQLLFVHILNKRGGASALALKITPFSNGQAKPESIKSLASTCTPSELPSFVDLPMGKGLPIYQDPIQFTCYV</sequence>
<feature type="compositionally biased region" description="Basic and acidic residues" evidence="2">
    <location>
        <begin position="604"/>
        <end position="624"/>
    </location>
</feature>
<protein>
    <submittedName>
        <fullName evidence="3">Uncharacterized protein</fullName>
    </submittedName>
</protein>
<dbReference type="InParanoid" id="A0A2P6NPW7"/>
<dbReference type="SUPFAM" id="SSF90257">
    <property type="entry name" value="Myosin rod fragments"/>
    <property type="match status" value="1"/>
</dbReference>
<name>A0A2P6NPW7_9EUKA</name>
<comment type="caution">
    <text evidence="3">The sequence shown here is derived from an EMBL/GenBank/DDBJ whole genome shotgun (WGS) entry which is preliminary data.</text>
</comment>
<accession>A0A2P6NPW7</accession>
<feature type="region of interest" description="Disordered" evidence="2">
    <location>
        <begin position="602"/>
        <end position="624"/>
    </location>
</feature>
<keyword evidence="4" id="KW-1185">Reference proteome</keyword>
<organism evidence="3 4">
    <name type="scientific">Planoprotostelium fungivorum</name>
    <dbReference type="NCBI Taxonomy" id="1890364"/>
    <lineage>
        <taxon>Eukaryota</taxon>
        <taxon>Amoebozoa</taxon>
        <taxon>Evosea</taxon>
        <taxon>Variosea</taxon>
        <taxon>Cavosteliida</taxon>
        <taxon>Cavosteliaceae</taxon>
        <taxon>Planoprotostelium</taxon>
    </lineage>
</organism>
<evidence type="ECO:0000256" key="1">
    <source>
        <dbReference type="SAM" id="Coils"/>
    </source>
</evidence>
<evidence type="ECO:0000256" key="2">
    <source>
        <dbReference type="SAM" id="MobiDB-lite"/>
    </source>
</evidence>
<dbReference type="STRING" id="1890364.A0A2P6NPW7"/>
<keyword evidence="1" id="KW-0175">Coiled coil</keyword>
<dbReference type="Proteomes" id="UP000241769">
    <property type="component" value="Unassembled WGS sequence"/>
</dbReference>
<feature type="coiled-coil region" evidence="1">
    <location>
        <begin position="23"/>
        <end position="113"/>
    </location>
</feature>
<evidence type="ECO:0000313" key="3">
    <source>
        <dbReference type="EMBL" id="PRP85993.1"/>
    </source>
</evidence>
<gene>
    <name evidence="3" type="ORF">PROFUN_05764</name>
</gene>